<reference evidence="6" key="1">
    <citation type="submission" date="2025-08" db="UniProtKB">
        <authorList>
            <consortium name="RefSeq"/>
        </authorList>
    </citation>
    <scope>IDENTIFICATION</scope>
    <source>
        <tissue evidence="6">Thorax and Abdomen</tissue>
    </source>
</reference>
<dbReference type="PANTHER" id="PTHR39953">
    <property type="entry name" value="RE54151P"/>
    <property type="match status" value="1"/>
</dbReference>
<keyword evidence="2" id="KW-0255">Endonuclease</keyword>
<keyword evidence="3" id="KW-0378">Hydrolase</keyword>
<organism evidence="5 6">
    <name type="scientific">Neodiprion lecontei</name>
    <name type="common">Redheaded pine sawfly</name>
    <dbReference type="NCBI Taxonomy" id="441921"/>
    <lineage>
        <taxon>Eukaryota</taxon>
        <taxon>Metazoa</taxon>
        <taxon>Ecdysozoa</taxon>
        <taxon>Arthropoda</taxon>
        <taxon>Hexapoda</taxon>
        <taxon>Insecta</taxon>
        <taxon>Pterygota</taxon>
        <taxon>Neoptera</taxon>
        <taxon>Endopterygota</taxon>
        <taxon>Hymenoptera</taxon>
        <taxon>Tenthredinoidea</taxon>
        <taxon>Diprionidae</taxon>
        <taxon>Diprioninae</taxon>
        <taxon>Neodiprion</taxon>
    </lineage>
</organism>
<protein>
    <submittedName>
        <fullName evidence="6">Uncharacterized protein LOC124295343 isoform X1</fullName>
    </submittedName>
</protein>
<evidence type="ECO:0000256" key="1">
    <source>
        <dbReference type="ARBA" id="ARBA00022722"/>
    </source>
</evidence>
<dbReference type="RefSeq" id="XP_046600969.1">
    <property type="nucleotide sequence ID" value="XM_046745013.1"/>
</dbReference>
<evidence type="ECO:0000256" key="4">
    <source>
        <dbReference type="ARBA" id="ARBA00022839"/>
    </source>
</evidence>
<dbReference type="InterPro" id="IPR034720">
    <property type="entry name" value="Viral_alk_exo"/>
</dbReference>
<gene>
    <name evidence="6" type="primary">LOC124295343</name>
</gene>
<dbReference type="PANTHER" id="PTHR39953:SF1">
    <property type="entry name" value="RE54151P"/>
    <property type="match status" value="1"/>
</dbReference>
<keyword evidence="4" id="KW-0269">Exonuclease</keyword>
<dbReference type="Proteomes" id="UP000829291">
    <property type="component" value="Chromosome 7"/>
</dbReference>
<accession>A0ABM3GL28</accession>
<name>A0ABM3GL28_NEOLC</name>
<proteinExistence type="predicted"/>
<keyword evidence="1" id="KW-0540">Nuclease</keyword>
<evidence type="ECO:0000256" key="3">
    <source>
        <dbReference type="ARBA" id="ARBA00022801"/>
    </source>
</evidence>
<sequence>MPRRKVDPGFSEARSDNLPRVDAFMVASYLASHSDFVSAEMKGAKANLSGRKSYGDAAIEFVQLKLHGSICTLKCLICPEHRVHNKSYRVTLVLNIVDEEILSTQCHDCAASLGGCKHAIAFLMWLHRRSEEPLPTDVECYWRKSVLSQVGSSIKFIRVKDFPSDTDTTAIAKPFNTLQEFVNRTKQKTVQSQILKYVGSENTEKSLSIHNLLVDFINLGGTSCDDFLDFCNNRMSPDLCDNIEKLTQDQADCDLWFSLRYGRITASKGYEASR</sequence>
<evidence type="ECO:0000313" key="6">
    <source>
        <dbReference type="RefSeq" id="XP_046600969.1"/>
    </source>
</evidence>
<dbReference type="Pfam" id="PF01771">
    <property type="entry name" value="Viral_alk_exo"/>
    <property type="match status" value="1"/>
</dbReference>
<evidence type="ECO:0000313" key="5">
    <source>
        <dbReference type="Proteomes" id="UP000829291"/>
    </source>
</evidence>
<evidence type="ECO:0000256" key="2">
    <source>
        <dbReference type="ARBA" id="ARBA00022759"/>
    </source>
</evidence>
<keyword evidence="5" id="KW-1185">Reference proteome</keyword>
<dbReference type="GeneID" id="124295343"/>